<dbReference type="InterPro" id="IPR010982">
    <property type="entry name" value="Lambda_DNA-bd_dom_sf"/>
</dbReference>
<gene>
    <name evidence="1" type="ORF">BLIN9172_01727</name>
</gene>
<evidence type="ECO:0000313" key="2">
    <source>
        <dbReference type="Proteomes" id="UP000234641"/>
    </source>
</evidence>
<evidence type="ECO:0000313" key="1">
    <source>
        <dbReference type="EMBL" id="SMX82061.1"/>
    </source>
</evidence>
<protein>
    <recommendedName>
        <fullName evidence="3">Helix-turn-helix domain-containing protein</fullName>
    </recommendedName>
</protein>
<dbReference type="Gene3D" id="1.10.260.40">
    <property type="entry name" value="lambda repressor-like DNA-binding domains"/>
    <property type="match status" value="1"/>
</dbReference>
<organism evidence="1 2">
    <name type="scientific">Brevibacterium linens ATCC 9172</name>
    <dbReference type="NCBI Taxonomy" id="1255617"/>
    <lineage>
        <taxon>Bacteria</taxon>
        <taxon>Bacillati</taxon>
        <taxon>Actinomycetota</taxon>
        <taxon>Actinomycetes</taxon>
        <taxon>Micrococcales</taxon>
        <taxon>Brevibacteriaceae</taxon>
        <taxon>Brevibacterium</taxon>
    </lineage>
</organism>
<accession>A0A2H1J3W4</accession>
<dbReference type="GO" id="GO:0003677">
    <property type="term" value="F:DNA binding"/>
    <property type="evidence" value="ECO:0007669"/>
    <property type="project" value="InterPro"/>
</dbReference>
<dbReference type="InterPro" id="IPR001387">
    <property type="entry name" value="Cro/C1-type_HTH"/>
</dbReference>
<reference evidence="1 2" key="1">
    <citation type="submission" date="2017-03" db="EMBL/GenBank/DDBJ databases">
        <authorList>
            <person name="Afonso C.L."/>
            <person name="Miller P.J."/>
            <person name="Scott M.A."/>
            <person name="Spackman E."/>
            <person name="Goraichik I."/>
            <person name="Dimitrov K.M."/>
            <person name="Suarez D.L."/>
            <person name="Swayne D.E."/>
        </authorList>
    </citation>
    <scope>NUCLEOTIDE SEQUENCE [LARGE SCALE GENOMIC DNA]</scope>
    <source>
        <strain evidence="1 2">ATCC 9172</strain>
    </source>
</reference>
<name>A0A2H1J3W4_BRELN</name>
<dbReference type="SUPFAM" id="SSF47413">
    <property type="entry name" value="lambda repressor-like DNA-binding domains"/>
    <property type="match status" value="1"/>
</dbReference>
<dbReference type="EMBL" id="FXYY01000008">
    <property type="protein sequence ID" value="SMX82061.1"/>
    <property type="molecule type" value="Genomic_DNA"/>
</dbReference>
<dbReference type="CDD" id="cd00093">
    <property type="entry name" value="HTH_XRE"/>
    <property type="match status" value="1"/>
</dbReference>
<dbReference type="Proteomes" id="UP000234641">
    <property type="component" value="Unassembled WGS sequence"/>
</dbReference>
<sequence length="139" mass="15636">MTTNTSVSYSVFMSDYFIGENIRLLRKTARLSQAGLAEKMREAGRTHWHQTTVSRVEHNSQPVDDLEDLEALEGILGGNLYKGTPFGSRVKVWGDKVLMSNIESRLAHAQQALVDAQQDLDLISKFVKALKRDERNGDD</sequence>
<dbReference type="AlphaFoldDB" id="A0A2H1J3W4"/>
<proteinExistence type="predicted"/>
<evidence type="ECO:0008006" key="3">
    <source>
        <dbReference type="Google" id="ProtNLM"/>
    </source>
</evidence>